<keyword evidence="1" id="KW-0812">Transmembrane</keyword>
<protein>
    <submittedName>
        <fullName evidence="3">F-box domain-containing protein</fullName>
    </submittedName>
</protein>
<dbReference type="WBParaSite" id="GPLIN_001064400">
    <property type="protein sequence ID" value="GPLIN_001064400"/>
    <property type="gene ID" value="GPLIN_001064400"/>
</dbReference>
<feature type="transmembrane region" description="Helical" evidence="1">
    <location>
        <begin position="104"/>
        <end position="125"/>
    </location>
</feature>
<name>A0A183CCP3_GLOPA</name>
<feature type="transmembrane region" description="Helical" evidence="1">
    <location>
        <begin position="137"/>
        <end position="157"/>
    </location>
</feature>
<keyword evidence="2" id="KW-1185">Reference proteome</keyword>
<keyword evidence="1" id="KW-0472">Membrane</keyword>
<evidence type="ECO:0000313" key="2">
    <source>
        <dbReference type="Proteomes" id="UP000050741"/>
    </source>
</evidence>
<organism evidence="2 3">
    <name type="scientific">Globodera pallida</name>
    <name type="common">Potato cyst nematode worm</name>
    <name type="synonym">Heterodera pallida</name>
    <dbReference type="NCBI Taxonomy" id="36090"/>
    <lineage>
        <taxon>Eukaryota</taxon>
        <taxon>Metazoa</taxon>
        <taxon>Ecdysozoa</taxon>
        <taxon>Nematoda</taxon>
        <taxon>Chromadorea</taxon>
        <taxon>Rhabditida</taxon>
        <taxon>Tylenchina</taxon>
        <taxon>Tylenchomorpha</taxon>
        <taxon>Tylenchoidea</taxon>
        <taxon>Heteroderidae</taxon>
        <taxon>Heteroderinae</taxon>
        <taxon>Globodera</taxon>
    </lineage>
</organism>
<accession>A0A183CCP3</accession>
<dbReference type="InterPro" id="IPR019425">
    <property type="entry name" value="7TM_GPCR_serpentine_rcpt_Srt"/>
</dbReference>
<feature type="transmembrane region" description="Helical" evidence="1">
    <location>
        <begin position="36"/>
        <end position="57"/>
    </location>
</feature>
<evidence type="ECO:0000256" key="1">
    <source>
        <dbReference type="SAM" id="Phobius"/>
    </source>
</evidence>
<reference evidence="2" key="1">
    <citation type="submission" date="2014-05" db="EMBL/GenBank/DDBJ databases">
        <title>The genome and life-stage specific transcriptomes of Globodera pallida elucidate key aspects of plant parasitism by a cyst nematode.</title>
        <authorList>
            <person name="Cotton J.A."/>
            <person name="Lilley C.J."/>
            <person name="Jones L.M."/>
            <person name="Kikuchi T."/>
            <person name="Reid A.J."/>
            <person name="Thorpe P."/>
            <person name="Tsai I.J."/>
            <person name="Beasley H."/>
            <person name="Blok V."/>
            <person name="Cock P.J.A."/>
            <person name="Van den Akker S.E."/>
            <person name="Holroyd N."/>
            <person name="Hunt M."/>
            <person name="Mantelin S."/>
            <person name="Naghra H."/>
            <person name="Pain A."/>
            <person name="Palomares-Rius J.E."/>
            <person name="Zarowiecki M."/>
            <person name="Berriman M."/>
            <person name="Jones J.T."/>
            <person name="Urwin P.E."/>
        </authorList>
    </citation>
    <scope>NUCLEOTIDE SEQUENCE [LARGE SCALE GENOMIC DNA]</scope>
    <source>
        <strain evidence="2">Lindley</strain>
    </source>
</reference>
<dbReference type="Pfam" id="PF10321">
    <property type="entry name" value="7TM_GPCR_Srt"/>
    <property type="match status" value="1"/>
</dbReference>
<evidence type="ECO:0000313" key="3">
    <source>
        <dbReference type="WBParaSite" id="GPLIN_001064400"/>
    </source>
</evidence>
<dbReference type="PANTHER" id="PTHR23021">
    <property type="entry name" value="SERPENTINE RECEPTOR, CLASS T"/>
    <property type="match status" value="1"/>
</dbReference>
<feature type="transmembrane region" description="Helical" evidence="1">
    <location>
        <begin position="69"/>
        <end position="92"/>
    </location>
</feature>
<reference evidence="3" key="2">
    <citation type="submission" date="2016-06" db="UniProtKB">
        <authorList>
            <consortium name="WormBaseParasite"/>
        </authorList>
    </citation>
    <scope>IDENTIFICATION</scope>
</reference>
<proteinExistence type="predicted"/>
<dbReference type="Proteomes" id="UP000050741">
    <property type="component" value="Unassembled WGS sequence"/>
</dbReference>
<keyword evidence="1" id="KW-1133">Transmembrane helix</keyword>
<sequence length="522" mass="60298">MELFLFRHAEYERLYNCTGLDVDSIPLERRQFVPESIAVCVLCAIYYVLYVPCICSIWKHMRDNSCYKLLFYIGMTDLAILWIPGFFCGWANLCGAVFCSCPTLMYFVGVSALALWVAESSADLVNLSPLIKRYEEWLHRVHNIAVAFLTPLIYLIFAAKLCLRRSKESPTVWRCRLRNGRSANSDFCSSYTFMLGLKMALISDRLDVLVDDHFKSREWSLGSLEICRATDGKSAEIVNYRSRERLPIPRIPLQNNVIGFESISIRYVDQSVIEFLHRIRRLFDSTETNVDMCTSANQSRSWEIIWQKIWPLVNDNICGFSFDSSQLDRLRQFSPAILRNCAKLRSIDFQGPFPWFPARDNAGASSVKAVTKWVITPRGDGLPNMLRCGRYSAGMEGFKKSFVNASEPVNFIIKFWVEDDDDLGSFEEENNLIGEKLALRWFPSNDFYDEDEDECYGDFKGKWLLVRCPIGREEDKWTKWEEEAIELDWNDYQWNCISIAFDDRDIGDGMIEAKAGPSEPVK</sequence>
<dbReference type="AlphaFoldDB" id="A0A183CCP3"/>